<dbReference type="SMART" id="SM00409">
    <property type="entry name" value="IG"/>
    <property type="match status" value="1"/>
</dbReference>
<keyword evidence="6" id="KW-0812">Transmembrane</keyword>
<evidence type="ECO:0000256" key="3">
    <source>
        <dbReference type="ARBA" id="ARBA00022737"/>
    </source>
</evidence>
<gene>
    <name evidence="8" type="ORF">GSOID_T00001075001</name>
</gene>
<dbReference type="Pfam" id="PF13927">
    <property type="entry name" value="Ig_3"/>
    <property type="match status" value="1"/>
</dbReference>
<evidence type="ECO:0000256" key="2">
    <source>
        <dbReference type="ARBA" id="ARBA00022729"/>
    </source>
</evidence>
<feature type="domain" description="Ig-like" evidence="7">
    <location>
        <begin position="195"/>
        <end position="284"/>
    </location>
</feature>
<accession>E4X3W5</accession>
<dbReference type="CDD" id="cd00096">
    <property type="entry name" value="Ig"/>
    <property type="match status" value="1"/>
</dbReference>
<dbReference type="AlphaFoldDB" id="E4X3W5"/>
<evidence type="ECO:0000256" key="4">
    <source>
        <dbReference type="ARBA" id="ARBA00023157"/>
    </source>
</evidence>
<dbReference type="SMART" id="SM00408">
    <property type="entry name" value="IGc2"/>
    <property type="match status" value="1"/>
</dbReference>
<keyword evidence="1" id="KW-0433">Leucine-rich repeat</keyword>
<dbReference type="SMART" id="SM00365">
    <property type="entry name" value="LRR_SD22"/>
    <property type="match status" value="5"/>
</dbReference>
<dbReference type="PANTHER" id="PTHR24366:SF96">
    <property type="entry name" value="LEUCINE RICH REPEAT CONTAINING 53"/>
    <property type="match status" value="1"/>
</dbReference>
<dbReference type="InterPro" id="IPR032675">
    <property type="entry name" value="LRR_dom_sf"/>
</dbReference>
<keyword evidence="4" id="KW-1015">Disulfide bond</keyword>
<dbReference type="SUPFAM" id="SSF52058">
    <property type="entry name" value="L domain-like"/>
    <property type="match status" value="2"/>
</dbReference>
<dbReference type="InterPro" id="IPR003599">
    <property type="entry name" value="Ig_sub"/>
</dbReference>
<evidence type="ECO:0000256" key="1">
    <source>
        <dbReference type="ARBA" id="ARBA00022614"/>
    </source>
</evidence>
<evidence type="ECO:0000256" key="5">
    <source>
        <dbReference type="SAM" id="MobiDB-lite"/>
    </source>
</evidence>
<dbReference type="InterPro" id="IPR001611">
    <property type="entry name" value="Leu-rich_rpt"/>
</dbReference>
<feature type="transmembrane region" description="Helical" evidence="6">
    <location>
        <begin position="685"/>
        <end position="704"/>
    </location>
</feature>
<reference evidence="8" key="1">
    <citation type="journal article" date="2010" name="Science">
        <title>Plasticity of animal genome architecture unmasked by rapid evolution of a pelagic tunicate.</title>
        <authorList>
            <person name="Denoeud F."/>
            <person name="Henriet S."/>
            <person name="Mungpakdee S."/>
            <person name="Aury J.M."/>
            <person name="Da Silva C."/>
            <person name="Brinkmann H."/>
            <person name="Mikhaleva J."/>
            <person name="Olsen L.C."/>
            <person name="Jubin C."/>
            <person name="Canestro C."/>
            <person name="Bouquet J.M."/>
            <person name="Danks G."/>
            <person name="Poulain J."/>
            <person name="Campsteijn C."/>
            <person name="Adamski M."/>
            <person name="Cross I."/>
            <person name="Yadetie F."/>
            <person name="Muffato M."/>
            <person name="Louis A."/>
            <person name="Butcher S."/>
            <person name="Tsagkogeorga G."/>
            <person name="Konrad A."/>
            <person name="Singh S."/>
            <person name="Jensen M.F."/>
            <person name="Cong E.H."/>
            <person name="Eikeseth-Otteraa H."/>
            <person name="Noel B."/>
            <person name="Anthouard V."/>
            <person name="Porcel B.M."/>
            <person name="Kachouri-Lafond R."/>
            <person name="Nishino A."/>
            <person name="Ugolini M."/>
            <person name="Chourrout P."/>
            <person name="Nishida H."/>
            <person name="Aasland R."/>
            <person name="Huzurbazar S."/>
            <person name="Westhof E."/>
            <person name="Delsuc F."/>
            <person name="Lehrach H."/>
            <person name="Reinhardt R."/>
            <person name="Weissenbach J."/>
            <person name="Roy S.W."/>
            <person name="Artiguenave F."/>
            <person name="Postlethwait J.H."/>
            <person name="Manak J.R."/>
            <person name="Thompson E.M."/>
            <person name="Jaillon O."/>
            <person name="Du Pasquier L."/>
            <person name="Boudinot P."/>
            <person name="Liberles D.A."/>
            <person name="Volff J.N."/>
            <person name="Philippe H."/>
            <person name="Lenhard B."/>
            <person name="Roest Crollius H."/>
            <person name="Wincker P."/>
            <person name="Chourrout D."/>
        </authorList>
    </citation>
    <scope>NUCLEOTIDE SEQUENCE [LARGE SCALE GENOMIC DNA]</scope>
</reference>
<feature type="compositionally biased region" description="Basic and acidic residues" evidence="5">
    <location>
        <begin position="307"/>
        <end position="323"/>
    </location>
</feature>
<keyword evidence="3" id="KW-0677">Repeat</keyword>
<dbReference type="InterPro" id="IPR003598">
    <property type="entry name" value="Ig_sub2"/>
</dbReference>
<organism evidence="8">
    <name type="scientific">Oikopleura dioica</name>
    <name type="common">Tunicate</name>
    <dbReference type="NCBI Taxonomy" id="34765"/>
    <lineage>
        <taxon>Eukaryota</taxon>
        <taxon>Metazoa</taxon>
        <taxon>Chordata</taxon>
        <taxon>Tunicata</taxon>
        <taxon>Appendicularia</taxon>
        <taxon>Copelata</taxon>
        <taxon>Oikopleuridae</taxon>
        <taxon>Oikopleura</taxon>
    </lineage>
</organism>
<dbReference type="InParanoid" id="E4X3W5"/>
<dbReference type="Proteomes" id="UP000001307">
    <property type="component" value="Unassembled WGS sequence"/>
</dbReference>
<dbReference type="OrthoDB" id="676979at2759"/>
<keyword evidence="2" id="KW-0732">Signal</keyword>
<dbReference type="InterPro" id="IPR007110">
    <property type="entry name" value="Ig-like_dom"/>
</dbReference>
<evidence type="ECO:0000256" key="6">
    <source>
        <dbReference type="SAM" id="Phobius"/>
    </source>
</evidence>
<dbReference type="EMBL" id="FN653024">
    <property type="protein sequence ID" value="CBY23753.1"/>
    <property type="molecule type" value="Genomic_DNA"/>
</dbReference>
<proteinExistence type="predicted"/>
<keyword evidence="9" id="KW-1185">Reference proteome</keyword>
<evidence type="ECO:0000313" key="9">
    <source>
        <dbReference type="Proteomes" id="UP000001307"/>
    </source>
</evidence>
<feature type="region of interest" description="Disordered" evidence="5">
    <location>
        <begin position="296"/>
        <end position="358"/>
    </location>
</feature>
<evidence type="ECO:0000313" key="8">
    <source>
        <dbReference type="EMBL" id="CBY23753.1"/>
    </source>
</evidence>
<dbReference type="PANTHER" id="PTHR24366">
    <property type="entry name" value="IG(IMMUNOGLOBULIN) AND LRR(LEUCINE RICH REPEAT) DOMAINS"/>
    <property type="match status" value="1"/>
</dbReference>
<sequence>MTFQTSAGTCLKEYQSQQLTYNSRTMESSDLLDLKILWLSKNAITELPDDVFYENEELEQINLAENQLEYVQRLMFADLENLKSIFLNSNKLNFIHANAFETNEKLERLFLHDNSLTTFETGWFVELSNLKELYLDSNRINCNCGIQDFIDFANENKLWNLMDDNIPKCDGPIGYERRILTELRKDEIDTTCSEPVITDKIYNDVNVNVGGEIKIDCVARGEPSPDIIWFFTSAYGPDKDVDVGTDGTEGTLFIPKARLDDSGTYTCIAQSFINKQLKEDKMVVRVNVIEQSLSPIEPLSPDANADINRESNLDIDKFEVPKEYDEDDEDDDDDDYDDDDDDDDYDDDYDEDYDDDDYEDCPDDCYCDKFNSDRFIDCKDVDLNVIPRGIGEMNPAHLDLRDNDITTIDEDSFDDMEELIELNLDGNENIQIDRDDFYILESLKIITLSKTGLNQIGSMFMDMDSLEKIVLTNNNLKSLHRVNFQDLTNLEKLYLGNNQIDTVDPETFLSLHNLKYLYLANNRIHKIDPLWFSAFTEPIIIRVDLKGNPVSCDCQSLGGFADYVKDHQWLLDPVIDIDGETCEFNGKQVDLLDAIDDMTEEKEENPDFCKKENDERERVQAKMQLDEAMKKKRIQEAIAEQQSIETANFFKNEDRIGSDYNIDDHAEDHFDVVSSKSTERQQSNTSWVITTFFLFIVFFLFFTFKRWRNLFLRFIFNACADNSTLQQILARSGSDSPYHRPSYSYSFTDRTSSRETLI</sequence>
<name>E4X3W5_OIKDI</name>
<feature type="compositionally biased region" description="Acidic residues" evidence="5">
    <location>
        <begin position="324"/>
        <end position="358"/>
    </location>
</feature>
<dbReference type="PROSITE" id="PS51450">
    <property type="entry name" value="LRR"/>
    <property type="match status" value="3"/>
</dbReference>
<dbReference type="Gene3D" id="2.60.40.10">
    <property type="entry name" value="Immunoglobulins"/>
    <property type="match status" value="1"/>
</dbReference>
<keyword evidence="6" id="KW-1133">Transmembrane helix</keyword>
<dbReference type="Pfam" id="PF13855">
    <property type="entry name" value="LRR_8"/>
    <property type="match status" value="3"/>
</dbReference>
<dbReference type="SUPFAM" id="SSF48726">
    <property type="entry name" value="Immunoglobulin"/>
    <property type="match status" value="1"/>
</dbReference>
<dbReference type="PROSITE" id="PS50835">
    <property type="entry name" value="IG_LIKE"/>
    <property type="match status" value="1"/>
</dbReference>
<keyword evidence="6" id="KW-0472">Membrane</keyword>
<dbReference type="Gene3D" id="3.80.10.10">
    <property type="entry name" value="Ribonuclease Inhibitor"/>
    <property type="match status" value="3"/>
</dbReference>
<protein>
    <recommendedName>
        <fullName evidence="7">Ig-like domain-containing protein</fullName>
    </recommendedName>
</protein>
<dbReference type="InterPro" id="IPR013783">
    <property type="entry name" value="Ig-like_fold"/>
</dbReference>
<evidence type="ECO:0000259" key="7">
    <source>
        <dbReference type="PROSITE" id="PS50835"/>
    </source>
</evidence>
<dbReference type="InterPro" id="IPR003591">
    <property type="entry name" value="Leu-rich_rpt_typical-subtyp"/>
</dbReference>
<dbReference type="InterPro" id="IPR036179">
    <property type="entry name" value="Ig-like_dom_sf"/>
</dbReference>
<dbReference type="SMART" id="SM00369">
    <property type="entry name" value="LRR_TYP"/>
    <property type="match status" value="8"/>
</dbReference>